<protein>
    <submittedName>
        <fullName evidence="5">Transcriptional regulator, HxlR family</fullName>
    </submittedName>
</protein>
<dbReference type="AlphaFoldDB" id="A0A1G5X2J0"/>
<dbReference type="RefSeq" id="WP_149732399.1">
    <property type="nucleotide sequence ID" value="NZ_FMXB01000016.1"/>
</dbReference>
<dbReference type="InterPro" id="IPR036390">
    <property type="entry name" value="WH_DNA-bd_sf"/>
</dbReference>
<dbReference type="InterPro" id="IPR002577">
    <property type="entry name" value="HTH_HxlR"/>
</dbReference>
<dbReference type="Pfam" id="PF01638">
    <property type="entry name" value="HxlR"/>
    <property type="match status" value="1"/>
</dbReference>
<keyword evidence="1" id="KW-0805">Transcription regulation</keyword>
<feature type="domain" description="HTH hxlR-type" evidence="4">
    <location>
        <begin position="7"/>
        <end position="105"/>
    </location>
</feature>
<dbReference type="PANTHER" id="PTHR33204">
    <property type="entry name" value="TRANSCRIPTIONAL REGULATOR, MARR FAMILY"/>
    <property type="match status" value="1"/>
</dbReference>
<evidence type="ECO:0000256" key="1">
    <source>
        <dbReference type="ARBA" id="ARBA00023015"/>
    </source>
</evidence>
<evidence type="ECO:0000313" key="6">
    <source>
        <dbReference type="Proteomes" id="UP000323439"/>
    </source>
</evidence>
<reference evidence="5 6" key="1">
    <citation type="submission" date="2016-10" db="EMBL/GenBank/DDBJ databases">
        <authorList>
            <person name="Varghese N."/>
            <person name="Submissions S."/>
        </authorList>
    </citation>
    <scope>NUCLEOTIDE SEQUENCE [LARGE SCALE GENOMIC DNA]</scope>
    <source>
        <strain evidence="5 6">DSM 16643</strain>
    </source>
</reference>
<keyword evidence="2" id="KW-0238">DNA-binding</keyword>
<evidence type="ECO:0000256" key="2">
    <source>
        <dbReference type="ARBA" id="ARBA00023125"/>
    </source>
</evidence>
<sequence length="125" mass="14878">MISNDICPIGNTLDLFNRKWIFCIMSNIFRGMTHFNEFKDANPTISNHVLAQTLKYMEEQELITKTVVDEHHNKTEYALTPKGLRANRILYEITEYYFDELNYSNSDDVEIEELLGEYRKIYNIR</sequence>
<proteinExistence type="predicted"/>
<accession>A0A1G5X2J0</accession>
<keyword evidence="6" id="KW-1185">Reference proteome</keyword>
<dbReference type="Gene3D" id="1.10.10.10">
    <property type="entry name" value="Winged helix-like DNA-binding domain superfamily/Winged helix DNA-binding domain"/>
    <property type="match status" value="1"/>
</dbReference>
<dbReference type="PANTHER" id="PTHR33204:SF18">
    <property type="entry name" value="TRANSCRIPTIONAL REGULATORY PROTEIN"/>
    <property type="match status" value="1"/>
</dbReference>
<dbReference type="SUPFAM" id="SSF46785">
    <property type="entry name" value="Winged helix' DNA-binding domain"/>
    <property type="match status" value="1"/>
</dbReference>
<dbReference type="InterPro" id="IPR036388">
    <property type="entry name" value="WH-like_DNA-bd_sf"/>
</dbReference>
<keyword evidence="3" id="KW-0804">Transcription</keyword>
<evidence type="ECO:0000256" key="3">
    <source>
        <dbReference type="ARBA" id="ARBA00023163"/>
    </source>
</evidence>
<organism evidence="5 6">
    <name type="scientific">Methanobrevibacter millerae</name>
    <dbReference type="NCBI Taxonomy" id="230361"/>
    <lineage>
        <taxon>Archaea</taxon>
        <taxon>Methanobacteriati</taxon>
        <taxon>Methanobacteriota</taxon>
        <taxon>Methanomada group</taxon>
        <taxon>Methanobacteria</taxon>
        <taxon>Methanobacteriales</taxon>
        <taxon>Methanobacteriaceae</taxon>
        <taxon>Methanobrevibacter</taxon>
    </lineage>
</organism>
<evidence type="ECO:0000313" key="5">
    <source>
        <dbReference type="EMBL" id="SDA64294.1"/>
    </source>
</evidence>
<evidence type="ECO:0000259" key="4">
    <source>
        <dbReference type="PROSITE" id="PS51118"/>
    </source>
</evidence>
<gene>
    <name evidence="5" type="ORF">SAMN02910315_01889</name>
</gene>
<name>A0A1G5X2J0_9EURY</name>
<dbReference type="Proteomes" id="UP000323439">
    <property type="component" value="Unassembled WGS sequence"/>
</dbReference>
<dbReference type="EMBL" id="FMXB01000016">
    <property type="protein sequence ID" value="SDA64294.1"/>
    <property type="molecule type" value="Genomic_DNA"/>
</dbReference>
<dbReference type="PROSITE" id="PS51118">
    <property type="entry name" value="HTH_HXLR"/>
    <property type="match status" value="1"/>
</dbReference>
<dbReference type="GO" id="GO:0003677">
    <property type="term" value="F:DNA binding"/>
    <property type="evidence" value="ECO:0007669"/>
    <property type="project" value="UniProtKB-KW"/>
</dbReference>
<dbReference type="OrthoDB" id="10490at2157"/>